<evidence type="ECO:0000313" key="2">
    <source>
        <dbReference type="Proteomes" id="UP000055024"/>
    </source>
</evidence>
<dbReference type="Proteomes" id="UP000055024">
    <property type="component" value="Unassembled WGS sequence"/>
</dbReference>
<evidence type="ECO:0000313" key="1">
    <source>
        <dbReference type="EMBL" id="KRY93911.1"/>
    </source>
</evidence>
<dbReference type="AlphaFoldDB" id="A0A0V1G6G3"/>
<name>A0A0V1G6G3_9BILA</name>
<protein>
    <submittedName>
        <fullName evidence="1">Uncharacterized protein</fullName>
    </submittedName>
</protein>
<accession>A0A0V1G6G3</accession>
<keyword evidence="2" id="KW-1185">Reference proteome</keyword>
<dbReference type="EMBL" id="JYDP01005936">
    <property type="protein sequence ID" value="KRY93911.1"/>
    <property type="molecule type" value="Genomic_DNA"/>
</dbReference>
<sequence>MPHRNLIGYKFHWFTSCNAFYLSNFGFSLIVRY</sequence>
<gene>
    <name evidence="1" type="ORF">T11_18331</name>
</gene>
<comment type="caution">
    <text evidence="1">The sequence shown here is derived from an EMBL/GenBank/DDBJ whole genome shotgun (WGS) entry which is preliminary data.</text>
</comment>
<reference evidence="1 2" key="1">
    <citation type="submission" date="2015-01" db="EMBL/GenBank/DDBJ databases">
        <title>Evolution of Trichinella species and genotypes.</title>
        <authorList>
            <person name="Korhonen P.K."/>
            <person name="Edoardo P."/>
            <person name="Giuseppe L.R."/>
            <person name="Gasser R.B."/>
        </authorList>
    </citation>
    <scope>NUCLEOTIDE SEQUENCE [LARGE SCALE GENOMIC DNA]</scope>
    <source>
        <strain evidence="1">ISS1029</strain>
    </source>
</reference>
<proteinExistence type="predicted"/>
<organism evidence="1 2">
    <name type="scientific">Trichinella zimbabwensis</name>
    <dbReference type="NCBI Taxonomy" id="268475"/>
    <lineage>
        <taxon>Eukaryota</taxon>
        <taxon>Metazoa</taxon>
        <taxon>Ecdysozoa</taxon>
        <taxon>Nematoda</taxon>
        <taxon>Enoplea</taxon>
        <taxon>Dorylaimia</taxon>
        <taxon>Trichinellida</taxon>
        <taxon>Trichinellidae</taxon>
        <taxon>Trichinella</taxon>
    </lineage>
</organism>